<dbReference type="RefSeq" id="WP_092091019.1">
    <property type="nucleotide sequence ID" value="NZ_FOQE01000003.1"/>
</dbReference>
<dbReference type="AlphaFoldDB" id="A0A1I3B2H2"/>
<dbReference type="InterPro" id="IPR003416">
    <property type="entry name" value="MgtC/SapB/SrpB/YhiD_fam"/>
</dbReference>
<proteinExistence type="inferred from homology"/>
<evidence type="ECO:0000256" key="5">
    <source>
        <dbReference type="ARBA" id="ARBA00022989"/>
    </source>
</evidence>
<comment type="similarity">
    <text evidence="2">Belongs to the MgtC/SapB family.</text>
</comment>
<feature type="domain" description="MgtC/SapB/SrpB/YhiD N-terminal" evidence="8">
    <location>
        <begin position="9"/>
        <end position="134"/>
    </location>
</feature>
<name>A0A1I3B2H2_9LACT</name>
<evidence type="ECO:0000256" key="6">
    <source>
        <dbReference type="ARBA" id="ARBA00023136"/>
    </source>
</evidence>
<evidence type="ECO:0000259" key="8">
    <source>
        <dbReference type="Pfam" id="PF02308"/>
    </source>
</evidence>
<keyword evidence="10" id="KW-1185">Reference proteome</keyword>
<keyword evidence="5 7" id="KW-1133">Transmembrane helix</keyword>
<evidence type="ECO:0000313" key="9">
    <source>
        <dbReference type="EMBL" id="SFH55891.1"/>
    </source>
</evidence>
<dbReference type="PRINTS" id="PR01837">
    <property type="entry name" value="MGTCSAPBPROT"/>
</dbReference>
<dbReference type="PANTHER" id="PTHR33778:SF1">
    <property type="entry name" value="MAGNESIUM TRANSPORTER YHID-RELATED"/>
    <property type="match status" value="1"/>
</dbReference>
<protein>
    <submittedName>
        <fullName evidence="9">Putative Mg2+ transporter-C (MgtC) family protein</fullName>
    </submittedName>
</protein>
<accession>A0A1I3B2H2</accession>
<feature type="transmembrane region" description="Helical" evidence="7">
    <location>
        <begin position="34"/>
        <end position="53"/>
    </location>
</feature>
<dbReference type="Pfam" id="PF02308">
    <property type="entry name" value="MgtC"/>
    <property type="match status" value="1"/>
</dbReference>
<evidence type="ECO:0000256" key="1">
    <source>
        <dbReference type="ARBA" id="ARBA00004651"/>
    </source>
</evidence>
<evidence type="ECO:0000256" key="3">
    <source>
        <dbReference type="ARBA" id="ARBA00022475"/>
    </source>
</evidence>
<dbReference type="PANTHER" id="PTHR33778">
    <property type="entry name" value="PROTEIN MGTC"/>
    <property type="match status" value="1"/>
</dbReference>
<evidence type="ECO:0000313" key="10">
    <source>
        <dbReference type="Proteomes" id="UP000198668"/>
    </source>
</evidence>
<keyword evidence="4 7" id="KW-0812">Transmembrane</keyword>
<evidence type="ECO:0000256" key="4">
    <source>
        <dbReference type="ARBA" id="ARBA00022692"/>
    </source>
</evidence>
<evidence type="ECO:0000256" key="2">
    <source>
        <dbReference type="ARBA" id="ARBA00009298"/>
    </source>
</evidence>
<comment type="subcellular location">
    <subcellularLocation>
        <location evidence="1">Cell membrane</location>
        <topology evidence="1">Multi-pass membrane protein</topology>
    </subcellularLocation>
</comment>
<feature type="transmembrane region" description="Helical" evidence="7">
    <location>
        <begin position="69"/>
        <end position="87"/>
    </location>
</feature>
<dbReference type="GO" id="GO:0005886">
    <property type="term" value="C:plasma membrane"/>
    <property type="evidence" value="ECO:0007669"/>
    <property type="project" value="UniProtKB-SubCell"/>
</dbReference>
<keyword evidence="3" id="KW-1003">Cell membrane</keyword>
<reference evidence="9 10" key="1">
    <citation type="submission" date="2016-10" db="EMBL/GenBank/DDBJ databases">
        <authorList>
            <person name="de Groot N.N."/>
        </authorList>
    </citation>
    <scope>NUCLEOTIDE SEQUENCE [LARGE SCALE GENOMIC DNA]</scope>
    <source>
        <strain evidence="9 10">DSM 27630</strain>
    </source>
</reference>
<evidence type="ECO:0000256" key="7">
    <source>
        <dbReference type="SAM" id="Phobius"/>
    </source>
</evidence>
<gene>
    <name evidence="9" type="ORF">SAMN04489868_1032</name>
</gene>
<dbReference type="InterPro" id="IPR049177">
    <property type="entry name" value="MgtC_SapB_SrpB_YhiD_N"/>
</dbReference>
<keyword evidence="6 7" id="KW-0472">Membrane</keyword>
<organism evidence="9 10">
    <name type="scientific">Pisciglobus halotolerans</name>
    <dbReference type="NCBI Taxonomy" id="745365"/>
    <lineage>
        <taxon>Bacteria</taxon>
        <taxon>Bacillati</taxon>
        <taxon>Bacillota</taxon>
        <taxon>Bacilli</taxon>
        <taxon>Lactobacillales</taxon>
        <taxon>Carnobacteriaceae</taxon>
    </lineage>
</organism>
<sequence>MNAVFMVRLILAAILGGMIGIDREMRAKEAGIRTHFLVSLGSALVMIISQHGFNDVINLPGYELDPARVAAQVVSGIGFIGAGMIIIQQKSVRGLNSAAGIWTTAGIGLTVGGGLYAVSIAATILTLVAFELSTFIFKKFGTETVSFSVSASNEKELEHVFELLQKKRRYLMKYELGHGKEDGEKVYYATYLVRSQTAKEEGTLIDEIKSIPTIKIKKGDHTADN</sequence>
<dbReference type="Proteomes" id="UP000198668">
    <property type="component" value="Unassembled WGS sequence"/>
</dbReference>
<dbReference type="EMBL" id="FOQE01000003">
    <property type="protein sequence ID" value="SFH55891.1"/>
    <property type="molecule type" value="Genomic_DNA"/>
</dbReference>
<feature type="transmembrane region" description="Helical" evidence="7">
    <location>
        <begin position="6"/>
        <end position="22"/>
    </location>
</feature>
<dbReference type="OrthoDB" id="9811198at2"/>
<feature type="transmembrane region" description="Helical" evidence="7">
    <location>
        <begin position="99"/>
        <end position="130"/>
    </location>
</feature>